<dbReference type="OrthoDB" id="975117at2"/>
<dbReference type="EMBL" id="QENZ01000003">
    <property type="protein sequence ID" value="PVX51768.1"/>
    <property type="molecule type" value="Genomic_DNA"/>
</dbReference>
<dbReference type="Gene3D" id="2.60.40.3610">
    <property type="match status" value="1"/>
</dbReference>
<reference evidence="4 5" key="1">
    <citation type="submission" date="2018-05" db="EMBL/GenBank/DDBJ databases">
        <title>Genomic Encyclopedia of Type Strains, Phase IV (KMG-IV): sequencing the most valuable type-strain genomes for metagenomic binning, comparative biology and taxonomic classification.</title>
        <authorList>
            <person name="Goeker M."/>
        </authorList>
    </citation>
    <scope>NUCLEOTIDE SEQUENCE [LARGE SCALE GENOMIC DNA]</scope>
    <source>
        <strain evidence="4 5">DSM 28579</strain>
    </source>
</reference>
<dbReference type="RefSeq" id="WP_116495344.1">
    <property type="nucleotide sequence ID" value="NZ_QENZ01000003.1"/>
</dbReference>
<comment type="caution">
    <text evidence="4">The sequence shown here is derived from an EMBL/GenBank/DDBJ whole genome shotgun (WGS) entry which is preliminary data.</text>
</comment>
<evidence type="ECO:0000259" key="3">
    <source>
        <dbReference type="Pfam" id="PF16411"/>
    </source>
</evidence>
<keyword evidence="1" id="KW-0732">Signal</keyword>
<organism evidence="4 5">
    <name type="scientific">Balneicella halophila</name>
    <dbReference type="NCBI Taxonomy" id="1537566"/>
    <lineage>
        <taxon>Bacteria</taxon>
        <taxon>Pseudomonadati</taxon>
        <taxon>Bacteroidota</taxon>
        <taxon>Bacteroidia</taxon>
        <taxon>Bacteroidales</taxon>
        <taxon>Balneicellaceae</taxon>
        <taxon>Balneicella</taxon>
    </lineage>
</organism>
<dbReference type="CDD" id="cd12965">
    <property type="entry name" value="CBM-Eb_CBM-Fb"/>
    <property type="match status" value="1"/>
</dbReference>
<evidence type="ECO:0000313" key="4">
    <source>
        <dbReference type="EMBL" id="PVX51768.1"/>
    </source>
</evidence>
<feature type="domain" description="SusE outer membrane protein" evidence="2">
    <location>
        <begin position="24"/>
        <end position="129"/>
    </location>
</feature>
<dbReference type="GO" id="GO:2001070">
    <property type="term" value="F:starch binding"/>
    <property type="evidence" value="ECO:0007669"/>
    <property type="project" value="InterPro"/>
</dbReference>
<keyword evidence="5" id="KW-1185">Reference proteome</keyword>
<dbReference type="InterPro" id="IPR032187">
    <property type="entry name" value="SusF/SusE-like_C"/>
</dbReference>
<feature type="signal peptide" evidence="1">
    <location>
        <begin position="1"/>
        <end position="19"/>
    </location>
</feature>
<protein>
    <submittedName>
        <fullName evidence="4">Uncharacterized protein DUF5019</fullName>
    </submittedName>
</protein>
<sequence length="599" mass="65887">MKKFIKNALWILAATLFLAACSDDVDPILGDNTVAPEITAPADGNVAVLLKTDEENLFEVFEWTVADFNLDVVNNYRLEMDFSDANFEKAKTLITTTNLNHTFTVGAFNKALLDAGLEAEKTYTIQLRVVANNYLHSEPITMTVTPYFDVDKWTLIGSAVGGWNLENDQAMKYDSSNETYYLELEMKPGEFKFRAPQKDPSDPWANNMGLNKDNPELVDNGSAIGLKSGGANIKVSGGNYKVRLNVKDETFDIEQTSVAEFTDWTEAKLDAVGTGVSGDNENATADNSGWNWGNVLLADNDGLPAKDGAIYTWTWEGIILETNEGFKLRTLNGEPASNDISFDVGFGVIDVENSTDKVVDAGGNISVSEKGVYNITLTIDAVNGDVKKVIISTPPPKYPEQLFMIGDGVGDWDWNNTDLPMIPVNGTPNLFWKVVWMNETGGFKFAPEKAWGQDFGGDSDAVQEEYAKAGNNIPVPGTAGYYMVVVDLNANKISIAEPKVYLMGNTIGSWDMYNEAGLFTVDNVNEKITITKTLQAGELRMYVSHPYFPENDWWRTEFMILDGVIVPRGNGGDQERVNVAGVETTIDLNFKTMTGSISQ</sequence>
<evidence type="ECO:0000259" key="2">
    <source>
        <dbReference type="Pfam" id="PF14292"/>
    </source>
</evidence>
<feature type="chain" id="PRO_5029817289" evidence="1">
    <location>
        <begin position="20"/>
        <end position="599"/>
    </location>
</feature>
<dbReference type="Gene3D" id="2.60.40.3620">
    <property type="match status" value="3"/>
</dbReference>
<dbReference type="GO" id="GO:0019867">
    <property type="term" value="C:outer membrane"/>
    <property type="evidence" value="ECO:0007669"/>
    <property type="project" value="InterPro"/>
</dbReference>
<gene>
    <name evidence="4" type="ORF">C7377_0053</name>
</gene>
<dbReference type="AlphaFoldDB" id="A0A7L4UPR5"/>
<accession>A0A7L4UPR5</accession>
<proteinExistence type="predicted"/>
<dbReference type="InterPro" id="IPR025970">
    <property type="entry name" value="SusE"/>
</dbReference>
<name>A0A7L4UPR5_BALHA</name>
<evidence type="ECO:0000313" key="5">
    <source>
        <dbReference type="Proteomes" id="UP000251835"/>
    </source>
</evidence>
<dbReference type="Pfam" id="PF16411">
    <property type="entry name" value="SusF_SusE"/>
    <property type="match status" value="3"/>
</dbReference>
<dbReference type="PROSITE" id="PS51257">
    <property type="entry name" value="PROKAR_LIPOPROTEIN"/>
    <property type="match status" value="1"/>
</dbReference>
<dbReference type="Pfam" id="PF14292">
    <property type="entry name" value="SusE"/>
    <property type="match status" value="1"/>
</dbReference>
<feature type="domain" description="Outer membrane protein SusF/SusE-like C-terminal" evidence="3">
    <location>
        <begin position="402"/>
        <end position="492"/>
    </location>
</feature>
<evidence type="ECO:0000256" key="1">
    <source>
        <dbReference type="SAM" id="SignalP"/>
    </source>
</evidence>
<feature type="domain" description="Outer membrane protein SusF/SusE-like C-terminal" evidence="3">
    <location>
        <begin position="154"/>
        <end position="251"/>
    </location>
</feature>
<dbReference type="Proteomes" id="UP000251835">
    <property type="component" value="Unassembled WGS sequence"/>
</dbReference>
<feature type="domain" description="Outer membrane protein SusF/SusE-like C-terminal" evidence="3">
    <location>
        <begin position="499"/>
        <end position="596"/>
    </location>
</feature>